<gene>
    <name evidence="1" type="ORF">E2C01_010466</name>
</gene>
<keyword evidence="2" id="KW-1185">Reference proteome</keyword>
<dbReference type="EMBL" id="VSRR010000604">
    <property type="protein sequence ID" value="MPC17603.1"/>
    <property type="molecule type" value="Genomic_DNA"/>
</dbReference>
<accession>A0A5B7D8Q5</accession>
<evidence type="ECO:0000313" key="2">
    <source>
        <dbReference type="Proteomes" id="UP000324222"/>
    </source>
</evidence>
<reference evidence="1 2" key="1">
    <citation type="submission" date="2019-05" db="EMBL/GenBank/DDBJ databases">
        <title>Another draft genome of Portunus trituberculatus and its Hox gene families provides insights of decapod evolution.</title>
        <authorList>
            <person name="Jeong J.-H."/>
            <person name="Song I."/>
            <person name="Kim S."/>
            <person name="Choi T."/>
            <person name="Kim D."/>
            <person name="Ryu S."/>
            <person name="Kim W."/>
        </authorList>
    </citation>
    <scope>NUCLEOTIDE SEQUENCE [LARGE SCALE GENOMIC DNA]</scope>
    <source>
        <tissue evidence="1">Muscle</tissue>
    </source>
</reference>
<dbReference type="Proteomes" id="UP000324222">
    <property type="component" value="Unassembled WGS sequence"/>
</dbReference>
<name>A0A5B7D8Q5_PORTR</name>
<protein>
    <submittedName>
        <fullName evidence="1">Uncharacterized protein</fullName>
    </submittedName>
</protein>
<comment type="caution">
    <text evidence="1">The sequence shown here is derived from an EMBL/GenBank/DDBJ whole genome shotgun (WGS) entry which is preliminary data.</text>
</comment>
<proteinExistence type="predicted"/>
<dbReference type="AlphaFoldDB" id="A0A5B7D8Q5"/>
<evidence type="ECO:0000313" key="1">
    <source>
        <dbReference type="EMBL" id="MPC17603.1"/>
    </source>
</evidence>
<sequence length="130" mass="13996">MNAVGRRRVRCGRKRDEVRCLGDGVRGKRMVLFKVLMSRLAAHPPPAPGSPQPHLASRYKRREGVCVSLIALPLPGRFSPQKTQTYRARDVFVLAVCRRRVGGPGGGDGAQVPALSHCSKLVSAVSGAIS</sequence>
<organism evidence="1 2">
    <name type="scientific">Portunus trituberculatus</name>
    <name type="common">Swimming crab</name>
    <name type="synonym">Neptunus trituberculatus</name>
    <dbReference type="NCBI Taxonomy" id="210409"/>
    <lineage>
        <taxon>Eukaryota</taxon>
        <taxon>Metazoa</taxon>
        <taxon>Ecdysozoa</taxon>
        <taxon>Arthropoda</taxon>
        <taxon>Crustacea</taxon>
        <taxon>Multicrustacea</taxon>
        <taxon>Malacostraca</taxon>
        <taxon>Eumalacostraca</taxon>
        <taxon>Eucarida</taxon>
        <taxon>Decapoda</taxon>
        <taxon>Pleocyemata</taxon>
        <taxon>Brachyura</taxon>
        <taxon>Eubrachyura</taxon>
        <taxon>Portunoidea</taxon>
        <taxon>Portunidae</taxon>
        <taxon>Portuninae</taxon>
        <taxon>Portunus</taxon>
    </lineage>
</organism>